<dbReference type="UniPathway" id="UPA00121">
    <property type="reaction ID" value="UER00345"/>
</dbReference>
<comment type="pathway">
    <text evidence="1">Amino-acid biosynthesis; L-phenylalanine biosynthesis; phenylpyruvate from prephenate: step 1/1.</text>
</comment>
<sequence>MKINVQIAILSVLVLSVVGCGRSTTPAIDMEAGISADYQNATISFLGPEGTYTQEACGVFFNKEGTYEPHETVNEAVEALEAGSSDYAVIPQENTIGGAVTDYVDILISHDSLAVVGEVELPINQNLLVMPGATLDDIKTVYSHKQGIAQGKDWLEKNLPNAEVIEVSSTAEGAKLVSESGDKTCAAIASAACADVYHLELLATAIQENDNNKTRFYVLSKESPTTDEAQRLAFIASGSAEDLTSLMKSMGNMSMTLVTIHDRPLKTVLGEYNYIIECKDCSYDDYLKLQEKSNLELRFLGCFDVF</sequence>
<evidence type="ECO:0000256" key="2">
    <source>
        <dbReference type="ARBA" id="ARBA00013147"/>
    </source>
</evidence>
<dbReference type="PIRSF" id="PIRSF001500">
    <property type="entry name" value="Chor_mut_pdt_Ppr"/>
    <property type="match status" value="1"/>
</dbReference>
<dbReference type="Pfam" id="PF00800">
    <property type="entry name" value="PDT"/>
    <property type="match status" value="1"/>
</dbReference>
<dbReference type="PANTHER" id="PTHR21022">
    <property type="entry name" value="PREPHENATE DEHYDRATASE P PROTEIN"/>
    <property type="match status" value="1"/>
</dbReference>
<dbReference type="RefSeq" id="WP_074757662.1">
    <property type="nucleotide sequence ID" value="NZ_FOGJ01000023.1"/>
</dbReference>
<dbReference type="GO" id="GO:0009094">
    <property type="term" value="P:L-phenylalanine biosynthetic process"/>
    <property type="evidence" value="ECO:0007669"/>
    <property type="project" value="UniProtKB-UniPathway"/>
</dbReference>
<keyword evidence="4" id="KW-0028">Amino-acid biosynthesis</keyword>
<proteinExistence type="predicted"/>
<dbReference type="PROSITE" id="PS51171">
    <property type="entry name" value="PREPHENATE_DEHYDR_3"/>
    <property type="match status" value="1"/>
</dbReference>
<dbReference type="EC" id="4.2.1.51" evidence="2"/>
<dbReference type="GO" id="GO:0005737">
    <property type="term" value="C:cytoplasm"/>
    <property type="evidence" value="ECO:0007669"/>
    <property type="project" value="TreeGrafter"/>
</dbReference>
<name>A0A1H9VI13_BUTFI</name>
<evidence type="ECO:0000256" key="8">
    <source>
        <dbReference type="ARBA" id="ARBA00047848"/>
    </source>
</evidence>
<dbReference type="PROSITE" id="PS51257">
    <property type="entry name" value="PROKAR_LIPOPROTEIN"/>
    <property type="match status" value="1"/>
</dbReference>
<keyword evidence="6" id="KW-0584">Phenylalanine biosynthesis</keyword>
<evidence type="ECO:0000256" key="9">
    <source>
        <dbReference type="PIRSR" id="PIRSR001500-2"/>
    </source>
</evidence>
<protein>
    <recommendedName>
        <fullName evidence="3">Prephenate dehydratase</fullName>
        <ecNumber evidence="2">4.2.1.51</ecNumber>
    </recommendedName>
</protein>
<keyword evidence="5" id="KW-0057">Aromatic amino acid biosynthesis</keyword>
<evidence type="ECO:0000256" key="6">
    <source>
        <dbReference type="ARBA" id="ARBA00023222"/>
    </source>
</evidence>
<dbReference type="Gene3D" id="3.40.190.10">
    <property type="entry name" value="Periplasmic binding protein-like II"/>
    <property type="match status" value="2"/>
</dbReference>
<dbReference type="OrthoDB" id="9802281at2"/>
<organism evidence="11 12">
    <name type="scientific">Butyrivibrio fibrisolvens</name>
    <dbReference type="NCBI Taxonomy" id="831"/>
    <lineage>
        <taxon>Bacteria</taxon>
        <taxon>Bacillati</taxon>
        <taxon>Bacillota</taxon>
        <taxon>Clostridia</taxon>
        <taxon>Lachnospirales</taxon>
        <taxon>Lachnospiraceae</taxon>
        <taxon>Butyrivibrio</taxon>
    </lineage>
</organism>
<dbReference type="FunFam" id="3.40.190.10:FF:000034">
    <property type="entry name" value="Chorismate mutase/prephenate dehydratase"/>
    <property type="match status" value="1"/>
</dbReference>
<dbReference type="Proteomes" id="UP000182584">
    <property type="component" value="Unassembled WGS sequence"/>
</dbReference>
<dbReference type="InterPro" id="IPR001086">
    <property type="entry name" value="Preph_deHydtase"/>
</dbReference>
<comment type="catalytic activity">
    <reaction evidence="8">
        <text>prephenate + H(+) = 3-phenylpyruvate + CO2 + H2O</text>
        <dbReference type="Rhea" id="RHEA:21648"/>
        <dbReference type="ChEBI" id="CHEBI:15377"/>
        <dbReference type="ChEBI" id="CHEBI:15378"/>
        <dbReference type="ChEBI" id="CHEBI:16526"/>
        <dbReference type="ChEBI" id="CHEBI:18005"/>
        <dbReference type="ChEBI" id="CHEBI:29934"/>
        <dbReference type="EC" id="4.2.1.51"/>
    </reaction>
</comment>
<evidence type="ECO:0000256" key="7">
    <source>
        <dbReference type="ARBA" id="ARBA00023239"/>
    </source>
</evidence>
<evidence type="ECO:0000256" key="3">
    <source>
        <dbReference type="ARBA" id="ARBA00021872"/>
    </source>
</evidence>
<keyword evidence="7" id="KW-0456">Lyase</keyword>
<dbReference type="AlphaFoldDB" id="A0A1H9VI13"/>
<dbReference type="SUPFAM" id="SSF53850">
    <property type="entry name" value="Periplasmic binding protein-like II"/>
    <property type="match status" value="1"/>
</dbReference>
<dbReference type="EMBL" id="FOGJ01000023">
    <property type="protein sequence ID" value="SES20867.1"/>
    <property type="molecule type" value="Genomic_DNA"/>
</dbReference>
<evidence type="ECO:0000256" key="1">
    <source>
        <dbReference type="ARBA" id="ARBA00004741"/>
    </source>
</evidence>
<evidence type="ECO:0000256" key="4">
    <source>
        <dbReference type="ARBA" id="ARBA00022605"/>
    </source>
</evidence>
<evidence type="ECO:0000313" key="11">
    <source>
        <dbReference type="EMBL" id="SES20867.1"/>
    </source>
</evidence>
<dbReference type="GO" id="GO:0004664">
    <property type="term" value="F:prephenate dehydratase activity"/>
    <property type="evidence" value="ECO:0007669"/>
    <property type="project" value="UniProtKB-EC"/>
</dbReference>
<evidence type="ECO:0000256" key="5">
    <source>
        <dbReference type="ARBA" id="ARBA00023141"/>
    </source>
</evidence>
<dbReference type="CDD" id="cd13532">
    <property type="entry name" value="PBP2_PDT_like"/>
    <property type="match status" value="1"/>
</dbReference>
<dbReference type="PANTHER" id="PTHR21022:SF19">
    <property type="entry name" value="PREPHENATE DEHYDRATASE-RELATED"/>
    <property type="match status" value="1"/>
</dbReference>
<dbReference type="InterPro" id="IPR008242">
    <property type="entry name" value="Chor_mutase/pphenate_deHydtase"/>
</dbReference>
<feature type="domain" description="Prephenate dehydratase" evidence="10">
    <location>
        <begin position="42"/>
        <end position="221"/>
    </location>
</feature>
<feature type="site" description="Essential for prephenate dehydratase activity" evidence="9">
    <location>
        <position position="214"/>
    </location>
</feature>
<reference evidence="11 12" key="1">
    <citation type="submission" date="2016-10" db="EMBL/GenBank/DDBJ databases">
        <authorList>
            <person name="de Groot N.N."/>
        </authorList>
    </citation>
    <scope>NUCLEOTIDE SEQUENCE [LARGE SCALE GENOMIC DNA]</scope>
    <source>
        <strain evidence="11 12">AR40</strain>
    </source>
</reference>
<evidence type="ECO:0000259" key="10">
    <source>
        <dbReference type="PROSITE" id="PS51171"/>
    </source>
</evidence>
<gene>
    <name evidence="11" type="ORF">SAMN04487884_12327</name>
</gene>
<accession>A0A1H9VI13</accession>
<evidence type="ECO:0000313" key="12">
    <source>
        <dbReference type="Proteomes" id="UP000182584"/>
    </source>
</evidence>